<dbReference type="EMBL" id="CAJVPZ010016151">
    <property type="protein sequence ID" value="CAG8671061.1"/>
    <property type="molecule type" value="Genomic_DNA"/>
</dbReference>
<feature type="non-terminal residue" evidence="2">
    <location>
        <position position="269"/>
    </location>
</feature>
<dbReference type="Proteomes" id="UP000789396">
    <property type="component" value="Unassembled WGS sequence"/>
</dbReference>
<name>A0A9N9HA58_9GLOM</name>
<proteinExistence type="predicted"/>
<dbReference type="SMART" id="SM00584">
    <property type="entry name" value="TLDc"/>
    <property type="match status" value="1"/>
</dbReference>
<comment type="caution">
    <text evidence="2">The sequence shown here is derived from an EMBL/GenBank/DDBJ whole genome shotgun (WGS) entry which is preliminary data.</text>
</comment>
<sequence length="269" mass="31144">MFILYKINSYIYTGEFSDNNNVDLLDIFIAADEIQLNEVKQKVEKRLLETESAWKFPRDFITIYGLIEKGFQALSDPKPKSNLPKRELAYSFDSNIIEAKDAALIASWIDKKQGMPYRFNDMPFEFKLIYRASRENFSVDTFHKNCDYVGPTVVIIKVRNSNEIIGGYNPLDWSENDDYYNHEFKPTSKSFVFSLFSLSNGAIPRVSCVSSQKEAITWCTSRGPCFGFKDLWIEENTYNSQRSVVGTSKKHSYEKGIIDKETFGIEEYE</sequence>
<dbReference type="AlphaFoldDB" id="A0A9N9HA58"/>
<reference evidence="2" key="1">
    <citation type="submission" date="2021-06" db="EMBL/GenBank/DDBJ databases">
        <authorList>
            <person name="Kallberg Y."/>
            <person name="Tangrot J."/>
            <person name="Rosling A."/>
        </authorList>
    </citation>
    <scope>NUCLEOTIDE SEQUENCE</scope>
    <source>
        <strain evidence="2">IN212</strain>
    </source>
</reference>
<evidence type="ECO:0000313" key="2">
    <source>
        <dbReference type="EMBL" id="CAG8671061.1"/>
    </source>
</evidence>
<dbReference type="Pfam" id="PF07534">
    <property type="entry name" value="TLD"/>
    <property type="match status" value="1"/>
</dbReference>
<feature type="domain" description="TLDc" evidence="1">
    <location>
        <begin position="95"/>
        <end position="269"/>
    </location>
</feature>
<organism evidence="2 3">
    <name type="scientific">Racocetra fulgida</name>
    <dbReference type="NCBI Taxonomy" id="60492"/>
    <lineage>
        <taxon>Eukaryota</taxon>
        <taxon>Fungi</taxon>
        <taxon>Fungi incertae sedis</taxon>
        <taxon>Mucoromycota</taxon>
        <taxon>Glomeromycotina</taxon>
        <taxon>Glomeromycetes</taxon>
        <taxon>Diversisporales</taxon>
        <taxon>Gigasporaceae</taxon>
        <taxon>Racocetra</taxon>
    </lineage>
</organism>
<evidence type="ECO:0000259" key="1">
    <source>
        <dbReference type="PROSITE" id="PS51886"/>
    </source>
</evidence>
<evidence type="ECO:0000313" key="3">
    <source>
        <dbReference type="Proteomes" id="UP000789396"/>
    </source>
</evidence>
<gene>
    <name evidence="2" type="ORF">RFULGI_LOCUS9230</name>
</gene>
<dbReference type="OrthoDB" id="298084at2759"/>
<dbReference type="PROSITE" id="PS51886">
    <property type="entry name" value="TLDC"/>
    <property type="match status" value="1"/>
</dbReference>
<dbReference type="InterPro" id="IPR006571">
    <property type="entry name" value="TLDc_dom"/>
</dbReference>
<accession>A0A9N9HA58</accession>
<keyword evidence="3" id="KW-1185">Reference proteome</keyword>
<protein>
    <submittedName>
        <fullName evidence="2">4796_t:CDS:1</fullName>
    </submittedName>
</protein>